<organism evidence="2">
    <name type="scientific">viral metagenome</name>
    <dbReference type="NCBI Taxonomy" id="1070528"/>
    <lineage>
        <taxon>unclassified sequences</taxon>
        <taxon>metagenomes</taxon>
        <taxon>organismal metagenomes</taxon>
    </lineage>
</organism>
<accession>A0A6C0CHU7</accession>
<sequence>MYMKAKIPRAIKEQLWLSKFGKVFESKCYTPWCKNIINVFDFQCGHDIPESKGGPTDLTNLVPICSRCNTSMSNVYDFRSWSEQGGVPSWKWWFSCCCCKRTQCIVPSDIKVSGIKSHQRSLSQKNRRLQ</sequence>
<dbReference type="Pfam" id="PF01844">
    <property type="entry name" value="HNH"/>
    <property type="match status" value="1"/>
</dbReference>
<dbReference type="SMART" id="SM00507">
    <property type="entry name" value="HNHc"/>
    <property type="match status" value="1"/>
</dbReference>
<dbReference type="EMBL" id="MN739416">
    <property type="protein sequence ID" value="QHT03752.1"/>
    <property type="molecule type" value="Genomic_DNA"/>
</dbReference>
<dbReference type="InterPro" id="IPR002711">
    <property type="entry name" value="HNH"/>
</dbReference>
<protein>
    <recommendedName>
        <fullName evidence="1">HNH nuclease domain-containing protein</fullName>
    </recommendedName>
</protein>
<proteinExistence type="predicted"/>
<dbReference type="AlphaFoldDB" id="A0A6C0CHU7"/>
<dbReference type="CDD" id="cd00085">
    <property type="entry name" value="HNHc"/>
    <property type="match status" value="1"/>
</dbReference>
<reference evidence="2" key="1">
    <citation type="journal article" date="2020" name="Nature">
        <title>Giant virus diversity and host interactions through global metagenomics.</title>
        <authorList>
            <person name="Schulz F."/>
            <person name="Roux S."/>
            <person name="Paez-Espino D."/>
            <person name="Jungbluth S."/>
            <person name="Walsh D.A."/>
            <person name="Denef V.J."/>
            <person name="McMahon K.D."/>
            <person name="Konstantinidis K.T."/>
            <person name="Eloe-Fadrosh E.A."/>
            <person name="Kyrpides N.C."/>
            <person name="Woyke T."/>
        </authorList>
    </citation>
    <scope>NUCLEOTIDE SEQUENCE</scope>
    <source>
        <strain evidence="2">GVMAG-M-3300021120-1</strain>
    </source>
</reference>
<dbReference type="InterPro" id="IPR003615">
    <property type="entry name" value="HNH_nuc"/>
</dbReference>
<name>A0A6C0CHU7_9ZZZZ</name>
<feature type="domain" description="HNH nuclease" evidence="1">
    <location>
        <begin position="19"/>
        <end position="70"/>
    </location>
</feature>
<dbReference type="GO" id="GO:0008270">
    <property type="term" value="F:zinc ion binding"/>
    <property type="evidence" value="ECO:0007669"/>
    <property type="project" value="InterPro"/>
</dbReference>
<dbReference type="GO" id="GO:0003676">
    <property type="term" value="F:nucleic acid binding"/>
    <property type="evidence" value="ECO:0007669"/>
    <property type="project" value="InterPro"/>
</dbReference>
<dbReference type="Gene3D" id="1.10.30.50">
    <property type="match status" value="1"/>
</dbReference>
<dbReference type="GO" id="GO:0004519">
    <property type="term" value="F:endonuclease activity"/>
    <property type="evidence" value="ECO:0007669"/>
    <property type="project" value="InterPro"/>
</dbReference>
<evidence type="ECO:0000313" key="2">
    <source>
        <dbReference type="EMBL" id="QHT03752.1"/>
    </source>
</evidence>
<evidence type="ECO:0000259" key="1">
    <source>
        <dbReference type="SMART" id="SM00507"/>
    </source>
</evidence>